<keyword evidence="2" id="KW-0560">Oxidoreductase</keyword>
<evidence type="ECO:0000313" key="6">
    <source>
        <dbReference type="Proteomes" id="UP000295500"/>
    </source>
</evidence>
<organism evidence="5 6">
    <name type="scientific">Aminicella lysinilytica</name>
    <dbReference type="NCBI Taxonomy" id="433323"/>
    <lineage>
        <taxon>Bacteria</taxon>
        <taxon>Bacillati</taxon>
        <taxon>Bacillota</taxon>
        <taxon>Clostridia</taxon>
        <taxon>Peptostreptococcales</taxon>
        <taxon>Anaerovoracaceae</taxon>
        <taxon>Aminicella</taxon>
    </lineage>
</organism>
<dbReference type="NCBIfam" id="NF009466">
    <property type="entry name" value="PRK12826.1-2"/>
    <property type="match status" value="1"/>
</dbReference>
<protein>
    <submittedName>
        <fullName evidence="5">3-oxoacyl-[acyl-carrier protein] reductase</fullName>
    </submittedName>
</protein>
<gene>
    <name evidence="5" type="ORF">EV211_10939</name>
</gene>
<dbReference type="EMBL" id="SNXO01000009">
    <property type="protein sequence ID" value="TDP57929.1"/>
    <property type="molecule type" value="Genomic_DNA"/>
</dbReference>
<dbReference type="GO" id="GO:0032787">
    <property type="term" value="P:monocarboxylic acid metabolic process"/>
    <property type="evidence" value="ECO:0007669"/>
    <property type="project" value="UniProtKB-ARBA"/>
</dbReference>
<dbReference type="SMART" id="SM00822">
    <property type="entry name" value="PKS_KR"/>
    <property type="match status" value="1"/>
</dbReference>
<evidence type="ECO:0000256" key="3">
    <source>
        <dbReference type="ARBA" id="ARBA00023221"/>
    </source>
</evidence>
<dbReference type="FunFam" id="3.40.50.720:FF:000173">
    <property type="entry name" value="3-oxoacyl-[acyl-carrier protein] reductase"/>
    <property type="match status" value="1"/>
</dbReference>
<dbReference type="Pfam" id="PF13561">
    <property type="entry name" value="adh_short_C2"/>
    <property type="match status" value="1"/>
</dbReference>
<evidence type="ECO:0000256" key="1">
    <source>
        <dbReference type="ARBA" id="ARBA00006484"/>
    </source>
</evidence>
<dbReference type="Proteomes" id="UP000295500">
    <property type="component" value="Unassembled WGS sequence"/>
</dbReference>
<keyword evidence="6" id="KW-1185">Reference proteome</keyword>
<dbReference type="PRINTS" id="PR00081">
    <property type="entry name" value="GDHRDH"/>
</dbReference>
<sequence>MKKTALVTGGSRGIGRATVRKLISEDYQVAFCYKESAEEAAALVKETGAMAIRCDVANREQTFVCVESACRDLGKPAFDVVVCNAGVSLIGLFTDMTAAQWETLRGVDLDGVVNVLQAAIPAMVSDKRGSIVLTSSMWGVTGASCEAGYSACKAAVIGLGKSLARELGPSGIRVNCVAPGVIDTDMNAELTEADIEALKDETPLCRLGTAEEVAELISFLASEKASFITGQVVGIDGGFVV</sequence>
<proteinExistence type="inferred from homology"/>
<dbReference type="PRINTS" id="PR00080">
    <property type="entry name" value="SDRFAMILY"/>
</dbReference>
<dbReference type="GO" id="GO:0008202">
    <property type="term" value="P:steroid metabolic process"/>
    <property type="evidence" value="ECO:0007669"/>
    <property type="project" value="UniProtKB-KW"/>
</dbReference>
<comment type="caution">
    <text evidence="5">The sequence shown here is derived from an EMBL/GenBank/DDBJ whole genome shotgun (WGS) entry which is preliminary data.</text>
</comment>
<keyword evidence="3" id="KW-0753">Steroid metabolism</keyword>
<dbReference type="InterPro" id="IPR002347">
    <property type="entry name" value="SDR_fam"/>
</dbReference>
<keyword evidence="3" id="KW-0443">Lipid metabolism</keyword>
<dbReference type="PANTHER" id="PTHR42879">
    <property type="entry name" value="3-OXOACYL-(ACYL-CARRIER-PROTEIN) REDUCTASE"/>
    <property type="match status" value="1"/>
</dbReference>
<dbReference type="GO" id="GO:0016491">
    <property type="term" value="F:oxidoreductase activity"/>
    <property type="evidence" value="ECO:0007669"/>
    <property type="project" value="UniProtKB-KW"/>
</dbReference>
<dbReference type="PANTHER" id="PTHR42879:SF2">
    <property type="entry name" value="3-OXOACYL-[ACYL-CARRIER-PROTEIN] REDUCTASE FABG"/>
    <property type="match status" value="1"/>
</dbReference>
<dbReference type="PROSITE" id="PS00061">
    <property type="entry name" value="ADH_SHORT"/>
    <property type="match status" value="1"/>
</dbReference>
<dbReference type="SUPFAM" id="SSF51735">
    <property type="entry name" value="NAD(P)-binding Rossmann-fold domains"/>
    <property type="match status" value="1"/>
</dbReference>
<reference evidence="5 6" key="1">
    <citation type="submission" date="2019-03" db="EMBL/GenBank/DDBJ databases">
        <title>Genomic Encyclopedia of Type Strains, Phase IV (KMG-IV): sequencing the most valuable type-strain genomes for metagenomic binning, comparative biology and taxonomic classification.</title>
        <authorList>
            <person name="Goeker M."/>
        </authorList>
    </citation>
    <scope>NUCLEOTIDE SEQUENCE [LARGE SCALE GENOMIC DNA]</scope>
    <source>
        <strain evidence="5 6">DSM 28287</strain>
    </source>
</reference>
<dbReference type="RefSeq" id="WP_133528088.1">
    <property type="nucleotide sequence ID" value="NZ_SNXO01000009.1"/>
</dbReference>
<accession>A0A4R6Q9Q1</accession>
<name>A0A4R6Q9Q1_9FIRM</name>
<dbReference type="Gene3D" id="3.40.50.720">
    <property type="entry name" value="NAD(P)-binding Rossmann-like Domain"/>
    <property type="match status" value="1"/>
</dbReference>
<evidence type="ECO:0000256" key="2">
    <source>
        <dbReference type="ARBA" id="ARBA00023002"/>
    </source>
</evidence>
<dbReference type="OrthoDB" id="9803333at2"/>
<dbReference type="AlphaFoldDB" id="A0A4R6Q9Q1"/>
<dbReference type="InterPro" id="IPR036291">
    <property type="entry name" value="NAD(P)-bd_dom_sf"/>
</dbReference>
<dbReference type="InterPro" id="IPR057326">
    <property type="entry name" value="KR_dom"/>
</dbReference>
<evidence type="ECO:0000313" key="5">
    <source>
        <dbReference type="EMBL" id="TDP57929.1"/>
    </source>
</evidence>
<feature type="domain" description="Ketoreductase" evidence="4">
    <location>
        <begin position="3"/>
        <end position="180"/>
    </location>
</feature>
<dbReference type="InterPro" id="IPR020904">
    <property type="entry name" value="Sc_DH/Rdtase_CS"/>
</dbReference>
<comment type="similarity">
    <text evidence="1">Belongs to the short-chain dehydrogenases/reductases (SDR) family.</text>
</comment>
<dbReference type="InterPro" id="IPR050259">
    <property type="entry name" value="SDR"/>
</dbReference>
<evidence type="ECO:0000259" key="4">
    <source>
        <dbReference type="SMART" id="SM00822"/>
    </source>
</evidence>